<dbReference type="SUPFAM" id="SSF103473">
    <property type="entry name" value="MFS general substrate transporter"/>
    <property type="match status" value="1"/>
</dbReference>
<dbReference type="PROSITE" id="PS50850">
    <property type="entry name" value="MFS"/>
    <property type="match status" value="1"/>
</dbReference>
<comment type="subcellular location">
    <subcellularLocation>
        <location evidence="1">Membrane</location>
        <topology evidence="1">Multi-pass membrane protein</topology>
    </subcellularLocation>
</comment>
<name>A0ABN7SJL3_OIKDI</name>
<evidence type="ECO:0000313" key="4">
    <source>
        <dbReference type="EMBL" id="CAG5102559.1"/>
    </source>
</evidence>
<protein>
    <submittedName>
        <fullName evidence="4">Oidioi.mRNA.OKI2018_I69.chr1.g358.t1.cds</fullName>
    </submittedName>
</protein>
<proteinExistence type="predicted"/>
<keyword evidence="2" id="KW-0472">Membrane</keyword>
<sequence length="296" mass="32702">MDEPPSKETITKIGFHIAESSQSIHGNPYGSYLQISDNITESNLISQRSARIIRDKLDPDITTSRLTVADSMILFTESRLLPRKSKSTTPGPNSEETIFAQFKNRRFTAMFICDVVGFFSYMIIFQYFIDRLINGINLEVYEALSCMSLIAIGNTVSKIVCGILCDRKIISTYGMMAWSHVMSGIMGLCINFSTNASTSLIYGALMGISIGPFSLTPCTFADLVPPEMLAPAMSLLTFWEGIALFLGPLVGGMIYDFSKSYNLVFYVGGLITLIVGVIPLLASFNFKRICSKRNSN</sequence>
<dbReference type="EMBL" id="OU015566">
    <property type="protein sequence ID" value="CAG5102559.1"/>
    <property type="molecule type" value="Genomic_DNA"/>
</dbReference>
<accession>A0ABN7SJL3</accession>
<dbReference type="PANTHER" id="PTHR11360:SF284">
    <property type="entry name" value="EG:103B4.3 PROTEIN-RELATED"/>
    <property type="match status" value="1"/>
</dbReference>
<feature type="transmembrane region" description="Helical" evidence="2">
    <location>
        <begin position="177"/>
        <end position="194"/>
    </location>
</feature>
<gene>
    <name evidence="4" type="ORF">OKIOD_LOCUS9123</name>
</gene>
<dbReference type="InterPro" id="IPR036259">
    <property type="entry name" value="MFS_trans_sf"/>
</dbReference>
<keyword evidence="5" id="KW-1185">Reference proteome</keyword>
<evidence type="ECO:0000259" key="3">
    <source>
        <dbReference type="PROSITE" id="PS50850"/>
    </source>
</evidence>
<evidence type="ECO:0000313" key="5">
    <source>
        <dbReference type="Proteomes" id="UP001158576"/>
    </source>
</evidence>
<feature type="transmembrane region" description="Helical" evidence="2">
    <location>
        <begin position="107"/>
        <end position="129"/>
    </location>
</feature>
<dbReference type="Gene3D" id="1.20.1250.20">
    <property type="entry name" value="MFS general substrate transporter like domains"/>
    <property type="match status" value="1"/>
</dbReference>
<keyword evidence="2" id="KW-0812">Transmembrane</keyword>
<dbReference type="PANTHER" id="PTHR11360">
    <property type="entry name" value="MONOCARBOXYLATE TRANSPORTER"/>
    <property type="match status" value="1"/>
</dbReference>
<feature type="transmembrane region" description="Helical" evidence="2">
    <location>
        <begin position="263"/>
        <end position="286"/>
    </location>
</feature>
<keyword evidence="2" id="KW-1133">Transmembrane helix</keyword>
<reference evidence="4 5" key="1">
    <citation type="submission" date="2021-04" db="EMBL/GenBank/DDBJ databases">
        <authorList>
            <person name="Bliznina A."/>
        </authorList>
    </citation>
    <scope>NUCLEOTIDE SEQUENCE [LARGE SCALE GENOMIC DNA]</scope>
</reference>
<dbReference type="InterPro" id="IPR020846">
    <property type="entry name" value="MFS_dom"/>
</dbReference>
<dbReference type="InterPro" id="IPR050327">
    <property type="entry name" value="Proton-linked_MCT"/>
</dbReference>
<feature type="domain" description="Major facilitator superfamily (MFS) profile" evidence="3">
    <location>
        <begin position="106"/>
        <end position="296"/>
    </location>
</feature>
<organism evidence="4 5">
    <name type="scientific">Oikopleura dioica</name>
    <name type="common">Tunicate</name>
    <dbReference type="NCBI Taxonomy" id="34765"/>
    <lineage>
        <taxon>Eukaryota</taxon>
        <taxon>Metazoa</taxon>
        <taxon>Chordata</taxon>
        <taxon>Tunicata</taxon>
        <taxon>Appendicularia</taxon>
        <taxon>Copelata</taxon>
        <taxon>Oikopleuridae</taxon>
        <taxon>Oikopleura</taxon>
    </lineage>
</organism>
<evidence type="ECO:0000256" key="1">
    <source>
        <dbReference type="ARBA" id="ARBA00004141"/>
    </source>
</evidence>
<feature type="transmembrane region" description="Helical" evidence="2">
    <location>
        <begin position="236"/>
        <end position="257"/>
    </location>
</feature>
<feature type="transmembrane region" description="Helical" evidence="2">
    <location>
        <begin position="200"/>
        <end position="224"/>
    </location>
</feature>
<evidence type="ECO:0000256" key="2">
    <source>
        <dbReference type="SAM" id="Phobius"/>
    </source>
</evidence>
<dbReference type="Proteomes" id="UP001158576">
    <property type="component" value="Chromosome 1"/>
</dbReference>